<dbReference type="Proteomes" id="UP000028411">
    <property type="component" value="Unassembled WGS sequence"/>
</dbReference>
<organism evidence="1 2">
    <name type="scientific">Sphingobium chlorophenolicum</name>
    <dbReference type="NCBI Taxonomy" id="46429"/>
    <lineage>
        <taxon>Bacteria</taxon>
        <taxon>Pseudomonadati</taxon>
        <taxon>Pseudomonadota</taxon>
        <taxon>Alphaproteobacteria</taxon>
        <taxon>Sphingomonadales</taxon>
        <taxon>Sphingomonadaceae</taxon>
        <taxon>Sphingobium</taxon>
    </lineage>
</organism>
<reference evidence="1 2" key="1">
    <citation type="submission" date="2014-02" db="EMBL/GenBank/DDBJ databases">
        <title>Whole genome sequence of Sphingobium chlorophenolicum NBRC 16172.</title>
        <authorList>
            <person name="Gan H.M."/>
            <person name="Gan H.Y."/>
            <person name="Chew T.H."/>
            <person name="Savka M.A."/>
        </authorList>
    </citation>
    <scope>NUCLEOTIDE SEQUENCE [LARGE SCALE GENOMIC DNA]</scope>
    <source>
        <strain evidence="1 2">NBRC 16172</strain>
    </source>
</reference>
<name>A0A081RAB0_SPHCR</name>
<dbReference type="AlphaFoldDB" id="A0A081RAB0"/>
<dbReference type="RefSeq" id="WP_037455143.1">
    <property type="nucleotide sequence ID" value="NZ_JFHR01000051.1"/>
</dbReference>
<evidence type="ECO:0000313" key="1">
    <source>
        <dbReference type="EMBL" id="KEQ52133.1"/>
    </source>
</evidence>
<accession>A0A081RAB0</accession>
<dbReference type="EMBL" id="JFHR01000051">
    <property type="protein sequence ID" value="KEQ52133.1"/>
    <property type="molecule type" value="Genomic_DNA"/>
</dbReference>
<proteinExistence type="predicted"/>
<protein>
    <submittedName>
        <fullName evidence="1">Uncharacterized protein</fullName>
    </submittedName>
</protein>
<dbReference type="PATRIC" id="fig|46429.4.peg.3602"/>
<comment type="caution">
    <text evidence="1">The sequence shown here is derived from an EMBL/GenBank/DDBJ whole genome shotgun (WGS) entry which is preliminary data.</text>
</comment>
<evidence type="ECO:0000313" key="2">
    <source>
        <dbReference type="Proteomes" id="UP000028411"/>
    </source>
</evidence>
<dbReference type="OrthoDB" id="7474368at2"/>
<gene>
    <name evidence="1" type="ORF">BV95_03614</name>
</gene>
<sequence length="123" mass="13488">MTQPILPAGFEDLSNCLPWSLPTADQRQKKRLASSSAELRAFYDQMLARLPEALAEVDRFPLGELPESHHALYNLALSLAEVAPHIELYAGSPGVPYAFEEARFVAVHGAQETWRGLSPMAAA</sequence>
<dbReference type="eggNOG" id="ENOG5033MSG">
    <property type="taxonomic scope" value="Bacteria"/>
</dbReference>